<keyword evidence="3" id="KW-1185">Reference proteome</keyword>
<keyword evidence="1" id="KW-0472">Membrane</keyword>
<gene>
    <name evidence="2" type="ORF">AKJ17_18345</name>
</gene>
<feature type="non-terminal residue" evidence="2">
    <location>
        <position position="1"/>
    </location>
</feature>
<organism evidence="2 3">
    <name type="scientific">Vibrio nereis</name>
    <dbReference type="NCBI Taxonomy" id="693"/>
    <lineage>
        <taxon>Bacteria</taxon>
        <taxon>Pseudomonadati</taxon>
        <taxon>Pseudomonadota</taxon>
        <taxon>Gammaproteobacteria</taxon>
        <taxon>Vibrionales</taxon>
        <taxon>Vibrionaceae</taxon>
        <taxon>Vibrio</taxon>
    </lineage>
</organism>
<accession>A0A0M0HIE2</accession>
<sequence>GSLNHYRGYCLGHQVSLGQIGVLMILVGIVGEWRQRSYLNDCIEDSIINGNLRATGLNRVAKARAFLIKLNPLLGGLGTIFTGWSFFI</sequence>
<dbReference type="PATRIC" id="fig|693.5.peg.3728"/>
<name>A0A0M0HIE2_VIBNE</name>
<feature type="transmembrane region" description="Helical" evidence="1">
    <location>
        <begin position="6"/>
        <end position="30"/>
    </location>
</feature>
<dbReference type="AlphaFoldDB" id="A0A0M0HIE2"/>
<evidence type="ECO:0000313" key="3">
    <source>
        <dbReference type="Proteomes" id="UP000037515"/>
    </source>
</evidence>
<comment type="caution">
    <text evidence="2">The sequence shown here is derived from an EMBL/GenBank/DDBJ whole genome shotgun (WGS) entry which is preliminary data.</text>
</comment>
<evidence type="ECO:0000256" key="1">
    <source>
        <dbReference type="SAM" id="Phobius"/>
    </source>
</evidence>
<proteinExistence type="predicted"/>
<feature type="transmembrane region" description="Helical" evidence="1">
    <location>
        <begin position="66"/>
        <end position="87"/>
    </location>
</feature>
<dbReference type="Proteomes" id="UP000037515">
    <property type="component" value="Unassembled WGS sequence"/>
</dbReference>
<dbReference type="EMBL" id="LHPJ01000034">
    <property type="protein sequence ID" value="KOO01840.1"/>
    <property type="molecule type" value="Genomic_DNA"/>
</dbReference>
<dbReference type="RefSeq" id="WP_211263098.1">
    <property type="nucleotide sequence ID" value="NZ_LHPJ01000034.1"/>
</dbReference>
<keyword evidence="1" id="KW-1133">Transmembrane helix</keyword>
<protein>
    <submittedName>
        <fullName evidence="2">Uncharacterized protein</fullName>
    </submittedName>
</protein>
<reference evidence="3" key="1">
    <citation type="submission" date="2015-08" db="EMBL/GenBank/DDBJ databases">
        <title>Vibrio galatheae sp. nov., a novel member of the Vibrionaceae family isolated from the Solomon Islands.</title>
        <authorList>
            <person name="Giubergia S."/>
            <person name="Machado H."/>
            <person name="Mateiu R.V."/>
            <person name="Gram L."/>
        </authorList>
    </citation>
    <scope>NUCLEOTIDE SEQUENCE [LARGE SCALE GENOMIC DNA]</scope>
    <source>
        <strain evidence="3">DSM 19584</strain>
    </source>
</reference>
<evidence type="ECO:0000313" key="2">
    <source>
        <dbReference type="EMBL" id="KOO01840.1"/>
    </source>
</evidence>
<keyword evidence="1" id="KW-0812">Transmembrane</keyword>